<dbReference type="RefSeq" id="WP_125405294.1">
    <property type="nucleotide sequence ID" value="NZ_JBEHHI010000002.1"/>
</dbReference>
<dbReference type="NCBIfam" id="TIGR03370">
    <property type="entry name" value="VPLPA-CTERM"/>
    <property type="match status" value="1"/>
</dbReference>
<keyword evidence="1" id="KW-0732">Signal</keyword>
<comment type="caution">
    <text evidence="2">The sequence shown here is derived from an EMBL/GenBank/DDBJ whole genome shotgun (WGS) entry which is preliminary data.</text>
</comment>
<sequence>MKTLIAAVALAMAAGGAAQASLITSESDPALTGASITDFNSQTIGNFTSASVGDLTFSVIGGGQLRFAQFNEGGDFGGDGINLSTRDLTDDFRIDFASPVSAFATIWGAANTTWDVSVYDSGDNLIETQTFPSGPPYDEFFGVAAANISYAIFDQNGSRDWVLLDDIRVVSGETSPVPLPAGGLLLLSGLGAAVLLRRSKG</sequence>
<evidence type="ECO:0000313" key="2">
    <source>
        <dbReference type="EMBL" id="MEX5729205.1"/>
    </source>
</evidence>
<feature type="signal peptide" evidence="1">
    <location>
        <begin position="1"/>
        <end position="20"/>
    </location>
</feature>
<reference evidence="2 3" key="1">
    <citation type="submission" date="2024-06" db="EMBL/GenBank/DDBJ databases">
        <title>Genome of Rhodovulum iodosum, a marine photoferrotroph.</title>
        <authorList>
            <person name="Bianchini G."/>
            <person name="Nikeleit V."/>
            <person name="Kappler A."/>
            <person name="Bryce C."/>
            <person name="Sanchez-Baracaldo P."/>
        </authorList>
    </citation>
    <scope>NUCLEOTIDE SEQUENCE [LARGE SCALE GENOMIC DNA]</scope>
    <source>
        <strain evidence="2 3">UT/N1</strain>
    </source>
</reference>
<accession>A0ABV3XWT7</accession>
<organism evidence="2 3">
    <name type="scientific">Rhodovulum iodosum</name>
    <dbReference type="NCBI Taxonomy" id="68291"/>
    <lineage>
        <taxon>Bacteria</taxon>
        <taxon>Pseudomonadati</taxon>
        <taxon>Pseudomonadota</taxon>
        <taxon>Alphaproteobacteria</taxon>
        <taxon>Rhodobacterales</taxon>
        <taxon>Paracoccaceae</taxon>
        <taxon>Rhodovulum</taxon>
    </lineage>
</organism>
<dbReference type="EMBL" id="JBEHHI010000002">
    <property type="protein sequence ID" value="MEX5729205.1"/>
    <property type="molecule type" value="Genomic_DNA"/>
</dbReference>
<dbReference type="InterPro" id="IPR022472">
    <property type="entry name" value="VPLPA-CTERM"/>
</dbReference>
<dbReference type="Proteomes" id="UP001560019">
    <property type="component" value="Unassembled WGS sequence"/>
</dbReference>
<evidence type="ECO:0000256" key="1">
    <source>
        <dbReference type="SAM" id="SignalP"/>
    </source>
</evidence>
<evidence type="ECO:0008006" key="4">
    <source>
        <dbReference type="Google" id="ProtNLM"/>
    </source>
</evidence>
<proteinExistence type="predicted"/>
<name>A0ABV3XWT7_9RHOB</name>
<feature type="chain" id="PRO_5046239850" description="VPLPA-CTERM sorting domain-containing protein" evidence="1">
    <location>
        <begin position="21"/>
        <end position="201"/>
    </location>
</feature>
<evidence type="ECO:0000313" key="3">
    <source>
        <dbReference type="Proteomes" id="UP001560019"/>
    </source>
</evidence>
<protein>
    <recommendedName>
        <fullName evidence="4">VPLPA-CTERM sorting domain-containing protein</fullName>
    </recommendedName>
</protein>
<keyword evidence="3" id="KW-1185">Reference proteome</keyword>
<gene>
    <name evidence="2" type="ORF">Ga0609869_002558</name>
</gene>